<protein>
    <submittedName>
        <fullName evidence="1">Uncharacterized protein</fullName>
    </submittedName>
</protein>
<dbReference type="AlphaFoldDB" id="A0AAU7T1S3"/>
<gene>
    <name evidence="1" type="ORF">ABJ384_14890</name>
</gene>
<accession>A0AAU7T1S3</accession>
<evidence type="ECO:0000313" key="1">
    <source>
        <dbReference type="EMBL" id="XBU17261.1"/>
    </source>
</evidence>
<dbReference type="RefSeq" id="WP_171263237.1">
    <property type="nucleotide sequence ID" value="NZ_CP157982.1"/>
</dbReference>
<sequence>MPLESNTFSVLIKTLSMSQGNKEVINIDFDDYEFANALISKIKKVLK</sequence>
<reference evidence="1" key="1">
    <citation type="submission" date="2024-06" db="EMBL/GenBank/DDBJ databases">
        <authorList>
            <person name="Song Z."/>
        </authorList>
    </citation>
    <scope>NUCLEOTIDE SEQUENCE</scope>
    <source>
        <strain evidence="1">A1-4-2</strain>
        <plasmid evidence="1">unnamed1</plasmid>
    </source>
</reference>
<dbReference type="EMBL" id="CP157982">
    <property type="protein sequence ID" value="XBU17261.1"/>
    <property type="molecule type" value="Genomic_DNA"/>
</dbReference>
<organism evidence="1">
    <name type="scientific">Acinetobacter sp. A1-4-2</name>
    <dbReference type="NCBI Taxonomy" id="3156489"/>
    <lineage>
        <taxon>Bacteria</taxon>
        <taxon>Pseudomonadati</taxon>
        <taxon>Pseudomonadota</taxon>
        <taxon>Gammaproteobacteria</taxon>
        <taxon>Moraxellales</taxon>
        <taxon>Moraxellaceae</taxon>
        <taxon>Acinetobacter</taxon>
    </lineage>
</organism>
<proteinExistence type="predicted"/>
<keyword evidence="1" id="KW-0614">Plasmid</keyword>
<name>A0AAU7T1S3_9GAMM</name>
<geneLocation type="plasmid" evidence="1">
    <name>unnamed1</name>
</geneLocation>